<dbReference type="Gene3D" id="3.40.50.1220">
    <property type="entry name" value="TPP-binding domain"/>
    <property type="match status" value="1"/>
</dbReference>
<dbReference type="InterPro" id="IPR012000">
    <property type="entry name" value="Thiamin_PyroP_enz_cen_dom"/>
</dbReference>
<evidence type="ECO:0000256" key="2">
    <source>
        <dbReference type="ARBA" id="ARBA00023052"/>
    </source>
</evidence>
<dbReference type="PANTHER" id="PTHR18968">
    <property type="entry name" value="THIAMINE PYROPHOSPHATE ENZYMES"/>
    <property type="match status" value="1"/>
</dbReference>
<dbReference type="Gene3D" id="3.40.50.970">
    <property type="match status" value="2"/>
</dbReference>
<dbReference type="FunFam" id="3.40.50.970:FF:000007">
    <property type="entry name" value="Acetolactate synthase"/>
    <property type="match status" value="1"/>
</dbReference>
<evidence type="ECO:0000313" key="8">
    <source>
        <dbReference type="Proteomes" id="UP000187526"/>
    </source>
</evidence>
<organism evidence="7 8">
    <name type="scientific">Azonexus hydrophilus</name>
    <dbReference type="NCBI Taxonomy" id="418702"/>
    <lineage>
        <taxon>Bacteria</taxon>
        <taxon>Pseudomonadati</taxon>
        <taxon>Pseudomonadota</taxon>
        <taxon>Betaproteobacteria</taxon>
        <taxon>Rhodocyclales</taxon>
        <taxon>Azonexaceae</taxon>
        <taxon>Azonexus</taxon>
    </lineage>
</organism>
<comment type="similarity">
    <text evidence="1 3">Belongs to the TPP enzyme family.</text>
</comment>
<dbReference type="GO" id="GO:0005948">
    <property type="term" value="C:acetolactate synthase complex"/>
    <property type="evidence" value="ECO:0007669"/>
    <property type="project" value="TreeGrafter"/>
</dbReference>
<dbReference type="Pfam" id="PF02775">
    <property type="entry name" value="TPP_enzyme_C"/>
    <property type="match status" value="1"/>
</dbReference>
<dbReference type="STRING" id="418702.BJN45_04415"/>
<dbReference type="AlphaFoldDB" id="A0A1R1IDI1"/>
<sequence>MRAADYLMQHLAEAGATDVFLLPGGGAMFLNDALVSEKRLNPVPCHHEQACGIAAEAHGRVRETFGVCMVTTGPGATNVITPVAGAWIESIPMLIISGQVKRPDLLGTRPLRQGGVQEVDIVPMVSHITKYAVTVDDPQQIRYQLERALYEMKNGRAGPVWLDVPLDVQAATVNPENLPKFTPPEATPGTDLKLAASEVLTLLAAAERPLILAGHGVRLAGGAKALLDTAERLQVPMVTTWNALDIIPADHPLCAGRPGVVALRPGNFAVQNCDLLISIGCRLDNIITAYNPRGFARAAKKVVIDVDCNEIAKLDMDIALGITADAADLLGALEILPAPPPKARDAWLTRIADWKHRYPVNDGKPFPVCGPINHYHFVSVLADAVPPDTLIATGSSGLAVEVFYTVFRNKPGQRVFLTSGLGSMGYGLPAAIGACLANDRKPMVAIESDGSLQLNLQELATLRAQNLPICLIIMNNGGYASIRNTQRNYFAERYVGTGPEAGLLLPDLEQLATTYGLPFRRITDAAELAPVLNEVTARPQAMLVDVQLTPNETLAPKCAALPQADGSMLSMPLEDMSPLLPLATLAEEMQIPLTTASFAAQR</sequence>
<feature type="domain" description="Thiamine pyrophosphate enzyme N-terminal TPP-binding" evidence="6">
    <location>
        <begin position="1"/>
        <end position="122"/>
    </location>
</feature>
<name>A0A1R1IDI1_9RHOO</name>
<accession>A0A1R1IDI1</accession>
<dbReference type="InterPro" id="IPR029035">
    <property type="entry name" value="DHS-like_NAD/FAD-binding_dom"/>
</dbReference>
<dbReference type="SUPFAM" id="SSF52518">
    <property type="entry name" value="Thiamin diphosphate-binding fold (THDP-binding)"/>
    <property type="match status" value="2"/>
</dbReference>
<feature type="domain" description="Thiamine pyrophosphate enzyme central" evidence="4">
    <location>
        <begin position="198"/>
        <end position="333"/>
    </location>
</feature>
<dbReference type="InterPro" id="IPR011766">
    <property type="entry name" value="TPP_enzyme_TPP-bd"/>
</dbReference>
<dbReference type="GO" id="GO:0030976">
    <property type="term" value="F:thiamine pyrophosphate binding"/>
    <property type="evidence" value="ECO:0007669"/>
    <property type="project" value="InterPro"/>
</dbReference>
<dbReference type="InterPro" id="IPR012001">
    <property type="entry name" value="Thiamin_PyroP_enz_TPP-bd_dom"/>
</dbReference>
<evidence type="ECO:0000259" key="6">
    <source>
        <dbReference type="Pfam" id="PF02776"/>
    </source>
</evidence>
<dbReference type="EMBL" id="MTHD01000001">
    <property type="protein sequence ID" value="OMG56846.1"/>
    <property type="molecule type" value="Genomic_DNA"/>
</dbReference>
<dbReference type="GO" id="GO:0009099">
    <property type="term" value="P:L-valine biosynthetic process"/>
    <property type="evidence" value="ECO:0007669"/>
    <property type="project" value="TreeGrafter"/>
</dbReference>
<dbReference type="Pfam" id="PF02776">
    <property type="entry name" value="TPP_enzyme_N"/>
    <property type="match status" value="1"/>
</dbReference>
<feature type="domain" description="Thiamine pyrophosphate enzyme TPP-binding" evidence="5">
    <location>
        <begin position="404"/>
        <end position="546"/>
    </location>
</feature>
<evidence type="ECO:0000259" key="5">
    <source>
        <dbReference type="Pfam" id="PF02775"/>
    </source>
</evidence>
<dbReference type="Proteomes" id="UP000187526">
    <property type="component" value="Unassembled WGS sequence"/>
</dbReference>
<dbReference type="RefSeq" id="WP_076092394.1">
    <property type="nucleotide sequence ID" value="NZ_MTHD01000001.1"/>
</dbReference>
<dbReference type="GO" id="GO:0009097">
    <property type="term" value="P:isoleucine biosynthetic process"/>
    <property type="evidence" value="ECO:0007669"/>
    <property type="project" value="TreeGrafter"/>
</dbReference>
<dbReference type="InterPro" id="IPR029061">
    <property type="entry name" value="THDP-binding"/>
</dbReference>
<evidence type="ECO:0000256" key="3">
    <source>
        <dbReference type="RuleBase" id="RU362132"/>
    </source>
</evidence>
<gene>
    <name evidence="7" type="ORF">BJN45_04415</name>
</gene>
<keyword evidence="8" id="KW-1185">Reference proteome</keyword>
<dbReference type="GO" id="GO:0050660">
    <property type="term" value="F:flavin adenine dinucleotide binding"/>
    <property type="evidence" value="ECO:0007669"/>
    <property type="project" value="TreeGrafter"/>
</dbReference>
<comment type="caution">
    <text evidence="7">The sequence shown here is derived from an EMBL/GenBank/DDBJ whole genome shotgun (WGS) entry which is preliminary data.</text>
</comment>
<evidence type="ECO:0000256" key="1">
    <source>
        <dbReference type="ARBA" id="ARBA00007812"/>
    </source>
</evidence>
<dbReference type="PANTHER" id="PTHR18968:SF142">
    <property type="entry name" value="ACETOLACTATE SYNTHASE"/>
    <property type="match status" value="1"/>
</dbReference>
<protein>
    <submittedName>
        <fullName evidence="7">Acetolactate synthase</fullName>
    </submittedName>
</protein>
<dbReference type="CDD" id="cd07035">
    <property type="entry name" value="TPP_PYR_POX_like"/>
    <property type="match status" value="1"/>
</dbReference>
<dbReference type="GO" id="GO:0003984">
    <property type="term" value="F:acetolactate synthase activity"/>
    <property type="evidence" value="ECO:0007669"/>
    <property type="project" value="TreeGrafter"/>
</dbReference>
<evidence type="ECO:0000259" key="4">
    <source>
        <dbReference type="Pfam" id="PF00205"/>
    </source>
</evidence>
<dbReference type="InterPro" id="IPR045229">
    <property type="entry name" value="TPP_enz"/>
</dbReference>
<evidence type="ECO:0000313" key="7">
    <source>
        <dbReference type="EMBL" id="OMG56846.1"/>
    </source>
</evidence>
<proteinExistence type="inferred from homology"/>
<reference evidence="7 8" key="1">
    <citation type="submission" date="2016-10" db="EMBL/GenBank/DDBJ databases">
        <title>Alkaliphiles isolated from bioreactors.</title>
        <authorList>
            <person name="Salah Z."/>
            <person name="Rout S.P."/>
            <person name="Humphreys P.N."/>
        </authorList>
    </citation>
    <scope>NUCLEOTIDE SEQUENCE [LARGE SCALE GENOMIC DNA]</scope>
    <source>
        <strain evidence="7 8">ZS02</strain>
    </source>
</reference>
<dbReference type="Pfam" id="PF00205">
    <property type="entry name" value="TPP_enzyme_M"/>
    <property type="match status" value="1"/>
</dbReference>
<dbReference type="GO" id="GO:0000287">
    <property type="term" value="F:magnesium ion binding"/>
    <property type="evidence" value="ECO:0007669"/>
    <property type="project" value="InterPro"/>
</dbReference>
<dbReference type="SUPFAM" id="SSF52467">
    <property type="entry name" value="DHS-like NAD/FAD-binding domain"/>
    <property type="match status" value="1"/>
</dbReference>
<keyword evidence="2 3" id="KW-0786">Thiamine pyrophosphate</keyword>